<gene>
    <name evidence="1" type="ORF">CIK83_15210</name>
</gene>
<comment type="caution">
    <text evidence="1">The sequence shown here is derived from an EMBL/GenBank/DDBJ whole genome shotgun (WGS) entry which is preliminary data.</text>
</comment>
<reference evidence="1 2" key="1">
    <citation type="journal article" date="2017" name="Elife">
        <title>Extensive horizontal gene transfer in cheese-associated bacteria.</title>
        <authorList>
            <person name="Bonham K.S."/>
            <person name="Wolfe B.E."/>
            <person name="Dutton R.J."/>
        </authorList>
    </citation>
    <scope>NUCLEOTIDE SEQUENCE [LARGE SCALE GENOMIC DNA]</scope>
    <source>
        <strain evidence="1 2">JB196</strain>
    </source>
</reference>
<sequence>MGSQLVTDKTVSLCFDESNVTVDLSCVPMAIFDLEISDGKRKRYLNLMFTVQTPTHLTQHVIDSQPRIETVLACHFYRHLKSYINYPPHLFYMEEILFHVSQSLYDLQVQWVDLKYIDINKSALMKNNR</sequence>
<dbReference type="AlphaFoldDB" id="A0A368LJ37"/>
<evidence type="ECO:0000313" key="2">
    <source>
        <dbReference type="Proteomes" id="UP000252479"/>
    </source>
</evidence>
<dbReference type="EMBL" id="QPGL01000002">
    <property type="protein sequence ID" value="RCS70760.1"/>
    <property type="molecule type" value="Genomic_DNA"/>
</dbReference>
<protein>
    <submittedName>
        <fullName evidence="1">Uncharacterized protein</fullName>
    </submittedName>
</protein>
<proteinExistence type="predicted"/>
<dbReference type="GeneID" id="303190273"/>
<dbReference type="Proteomes" id="UP000252479">
    <property type="component" value="Unassembled WGS sequence"/>
</dbReference>
<dbReference type="RefSeq" id="WP_086959824.1">
    <property type="nucleotide sequence ID" value="NZ_FUKS01000017.1"/>
</dbReference>
<evidence type="ECO:0000313" key="1">
    <source>
        <dbReference type="EMBL" id="RCS70760.1"/>
    </source>
</evidence>
<name>A0A368LJ37_9VIBR</name>
<organism evidence="1 2">
    <name type="scientific">Vibrio casei</name>
    <dbReference type="NCBI Taxonomy" id="673372"/>
    <lineage>
        <taxon>Bacteria</taxon>
        <taxon>Pseudomonadati</taxon>
        <taxon>Pseudomonadota</taxon>
        <taxon>Gammaproteobacteria</taxon>
        <taxon>Vibrionales</taxon>
        <taxon>Vibrionaceae</taxon>
        <taxon>Vibrio</taxon>
    </lineage>
</organism>
<accession>A0A368LJ37</accession>
<keyword evidence="2" id="KW-1185">Reference proteome</keyword>